<reference evidence="2" key="1">
    <citation type="journal article" date="2019" name="Int. J. Syst. Evol. Microbiol.">
        <title>The Global Catalogue of Microorganisms (GCM) 10K type strain sequencing project: providing services to taxonomists for standard genome sequencing and annotation.</title>
        <authorList>
            <consortium name="The Broad Institute Genomics Platform"/>
            <consortium name="The Broad Institute Genome Sequencing Center for Infectious Disease"/>
            <person name="Wu L."/>
            <person name="Ma J."/>
        </authorList>
    </citation>
    <scope>NUCLEOTIDE SEQUENCE [LARGE SCALE GENOMIC DNA]</scope>
    <source>
        <strain evidence="2">JCM 16548</strain>
    </source>
</reference>
<proteinExistence type="predicted"/>
<accession>A0ABP7ECQ9</accession>
<sequence length="79" mass="8221">MASPNWTIDQTSRRVAKIRAGWAYRDPTSSVVPVALSAATAATATAFRDPAGVFGDQVTRPHTGRVGVTLSEVPIPASG</sequence>
<evidence type="ECO:0000313" key="1">
    <source>
        <dbReference type="EMBL" id="GAA3717371.1"/>
    </source>
</evidence>
<organism evidence="1 2">
    <name type="scientific">Microlunatus aurantiacus</name>
    <dbReference type="NCBI Taxonomy" id="446786"/>
    <lineage>
        <taxon>Bacteria</taxon>
        <taxon>Bacillati</taxon>
        <taxon>Actinomycetota</taxon>
        <taxon>Actinomycetes</taxon>
        <taxon>Propionibacteriales</taxon>
        <taxon>Propionibacteriaceae</taxon>
        <taxon>Microlunatus</taxon>
    </lineage>
</organism>
<protein>
    <submittedName>
        <fullName evidence="1">Uncharacterized protein</fullName>
    </submittedName>
</protein>
<name>A0ABP7ECQ9_9ACTN</name>
<comment type="caution">
    <text evidence="1">The sequence shown here is derived from an EMBL/GenBank/DDBJ whole genome shotgun (WGS) entry which is preliminary data.</text>
</comment>
<keyword evidence="2" id="KW-1185">Reference proteome</keyword>
<evidence type="ECO:0000313" key="2">
    <source>
        <dbReference type="Proteomes" id="UP001500051"/>
    </source>
</evidence>
<dbReference type="Proteomes" id="UP001500051">
    <property type="component" value="Unassembled WGS sequence"/>
</dbReference>
<dbReference type="EMBL" id="BAAAYX010000023">
    <property type="protein sequence ID" value="GAA3717371.1"/>
    <property type="molecule type" value="Genomic_DNA"/>
</dbReference>
<gene>
    <name evidence="1" type="ORF">GCM10022204_41660</name>
</gene>